<dbReference type="EMBL" id="JAUDFV010000131">
    <property type="protein sequence ID" value="KAL2729201.1"/>
    <property type="molecule type" value="Genomic_DNA"/>
</dbReference>
<feature type="region of interest" description="Disordered" evidence="1">
    <location>
        <begin position="1"/>
        <end position="30"/>
    </location>
</feature>
<feature type="compositionally biased region" description="Basic and acidic residues" evidence="1">
    <location>
        <begin position="1"/>
        <end position="15"/>
    </location>
</feature>
<accession>A0ABD2B8Z9</accession>
<sequence length="78" mass="9135">MRELNFLGKWRETSENGHQSRLGVNEQQSTSRCLSIYGDKTEIPVTESTPRLYPQQATSRKGERQRNKRNRSLIEDLK</sequence>
<evidence type="ECO:0000313" key="2">
    <source>
        <dbReference type="EMBL" id="KAL2729201.1"/>
    </source>
</evidence>
<evidence type="ECO:0000313" key="3">
    <source>
        <dbReference type="Proteomes" id="UP001607302"/>
    </source>
</evidence>
<keyword evidence="3" id="KW-1185">Reference proteome</keyword>
<dbReference type="Proteomes" id="UP001607302">
    <property type="component" value="Unassembled WGS sequence"/>
</dbReference>
<gene>
    <name evidence="2" type="ORF">V1478_005990</name>
</gene>
<reference evidence="2 3" key="1">
    <citation type="journal article" date="2024" name="Ann. Entomol. Soc. Am.">
        <title>Genomic analyses of the southern and eastern yellowjacket wasps (Hymenoptera: Vespidae) reveal evolutionary signatures of social life.</title>
        <authorList>
            <person name="Catto M.A."/>
            <person name="Caine P.B."/>
            <person name="Orr S.E."/>
            <person name="Hunt B.G."/>
            <person name="Goodisman M.A.D."/>
        </authorList>
    </citation>
    <scope>NUCLEOTIDE SEQUENCE [LARGE SCALE GENOMIC DNA]</scope>
    <source>
        <strain evidence="2">233</strain>
        <tissue evidence="2">Head and thorax</tissue>
    </source>
</reference>
<name>A0ABD2B8Z9_VESSQ</name>
<feature type="region of interest" description="Disordered" evidence="1">
    <location>
        <begin position="45"/>
        <end position="78"/>
    </location>
</feature>
<comment type="caution">
    <text evidence="2">The sequence shown here is derived from an EMBL/GenBank/DDBJ whole genome shotgun (WGS) entry which is preliminary data.</text>
</comment>
<protein>
    <submittedName>
        <fullName evidence="2">Uncharacterized protein</fullName>
    </submittedName>
</protein>
<proteinExistence type="predicted"/>
<evidence type="ECO:0000256" key="1">
    <source>
        <dbReference type="SAM" id="MobiDB-lite"/>
    </source>
</evidence>
<dbReference type="AlphaFoldDB" id="A0ABD2B8Z9"/>
<organism evidence="2 3">
    <name type="scientific">Vespula squamosa</name>
    <name type="common">Southern yellow jacket</name>
    <name type="synonym">Wasp</name>
    <dbReference type="NCBI Taxonomy" id="30214"/>
    <lineage>
        <taxon>Eukaryota</taxon>
        <taxon>Metazoa</taxon>
        <taxon>Ecdysozoa</taxon>
        <taxon>Arthropoda</taxon>
        <taxon>Hexapoda</taxon>
        <taxon>Insecta</taxon>
        <taxon>Pterygota</taxon>
        <taxon>Neoptera</taxon>
        <taxon>Endopterygota</taxon>
        <taxon>Hymenoptera</taxon>
        <taxon>Apocrita</taxon>
        <taxon>Aculeata</taxon>
        <taxon>Vespoidea</taxon>
        <taxon>Vespidae</taxon>
        <taxon>Vespinae</taxon>
        <taxon>Vespula</taxon>
    </lineage>
</organism>